<name>A0A095ZLU7_9MICC</name>
<proteinExistence type="predicted"/>
<accession>A0A095ZLU7</accession>
<dbReference type="GO" id="GO:0005829">
    <property type="term" value="C:cytosol"/>
    <property type="evidence" value="ECO:0007669"/>
    <property type="project" value="TreeGrafter"/>
</dbReference>
<sequence>MSTHQSEHQPNTGAHELGDIQVPAAVTDAQTVFSGAIFDITRETFTMPGGDKPITREFMTHPGAVGILALDRDNRVLLQKQRRQPVRAELWEVPAGLLDVKGEAALDAARRELAEEADLRANTWHVLADHYMSPGCSSEAMRIYLAQDLHEIPEGQRHERTEEEAFLEPQWVPLEEAITAVLEGRIGNPTTVVGILALAAHNVHGNRTLRPAGAPWTARPQHA</sequence>
<dbReference type="GO" id="GO:0019693">
    <property type="term" value="P:ribose phosphate metabolic process"/>
    <property type="evidence" value="ECO:0007669"/>
    <property type="project" value="TreeGrafter"/>
</dbReference>
<protein>
    <recommendedName>
        <fullName evidence="2">Nudix hydrolase domain-containing protein</fullName>
    </recommendedName>
</protein>
<evidence type="ECO:0000313" key="4">
    <source>
        <dbReference type="Proteomes" id="UP000053528"/>
    </source>
</evidence>
<dbReference type="PANTHER" id="PTHR11839:SF31">
    <property type="entry name" value="ADP-RIBOSE PYROPHOSPHATASE"/>
    <property type="match status" value="1"/>
</dbReference>
<reference evidence="3 4" key="1">
    <citation type="submission" date="2014-07" db="EMBL/GenBank/DDBJ databases">
        <authorList>
            <person name="McCorrison J."/>
            <person name="Sanka R."/>
            <person name="Torralba M."/>
            <person name="Gillis M."/>
            <person name="Haft D.H."/>
            <person name="Methe B."/>
            <person name="Sutton G."/>
            <person name="Nelson K.E."/>
        </authorList>
    </citation>
    <scope>NUCLEOTIDE SEQUENCE [LARGE SCALE GENOMIC DNA]</scope>
    <source>
        <strain evidence="3 4">DNF00011</strain>
    </source>
</reference>
<dbReference type="Gene3D" id="3.90.79.10">
    <property type="entry name" value="Nucleoside Triphosphate Pyrophosphohydrolase"/>
    <property type="match status" value="1"/>
</dbReference>
<organism evidence="3 4">
    <name type="scientific">Pseudoglutamicibacter albus DNF00011</name>
    <dbReference type="NCBI Taxonomy" id="1401063"/>
    <lineage>
        <taxon>Bacteria</taxon>
        <taxon>Bacillati</taxon>
        <taxon>Actinomycetota</taxon>
        <taxon>Actinomycetes</taxon>
        <taxon>Micrococcales</taxon>
        <taxon>Micrococcaceae</taxon>
        <taxon>Pseudoglutamicibacter</taxon>
    </lineage>
</organism>
<dbReference type="AlphaFoldDB" id="A0A095ZLU7"/>
<dbReference type="InterPro" id="IPR000086">
    <property type="entry name" value="NUDIX_hydrolase_dom"/>
</dbReference>
<dbReference type="RefSeq" id="WP_035757510.1">
    <property type="nucleotide sequence ID" value="NZ_JRNH01000031.1"/>
</dbReference>
<dbReference type="CDD" id="cd24158">
    <property type="entry name" value="NUDIX_ADPRase_Rv1700"/>
    <property type="match status" value="1"/>
</dbReference>
<evidence type="ECO:0000313" key="3">
    <source>
        <dbReference type="EMBL" id="KGF19587.1"/>
    </source>
</evidence>
<dbReference type="InterPro" id="IPR015797">
    <property type="entry name" value="NUDIX_hydrolase-like_dom_sf"/>
</dbReference>
<dbReference type="Pfam" id="PF00293">
    <property type="entry name" value="NUDIX"/>
    <property type="match status" value="1"/>
</dbReference>
<gene>
    <name evidence="3" type="ORF">HMPREF2128_09285</name>
</gene>
<dbReference type="PROSITE" id="PS51462">
    <property type="entry name" value="NUDIX"/>
    <property type="match status" value="1"/>
</dbReference>
<dbReference type="GO" id="GO:0016787">
    <property type="term" value="F:hydrolase activity"/>
    <property type="evidence" value="ECO:0007669"/>
    <property type="project" value="UniProtKB-KW"/>
</dbReference>
<dbReference type="EMBL" id="JRNH01000031">
    <property type="protein sequence ID" value="KGF19587.1"/>
    <property type="molecule type" value="Genomic_DNA"/>
</dbReference>
<keyword evidence="1" id="KW-0378">Hydrolase</keyword>
<dbReference type="GO" id="GO:0006753">
    <property type="term" value="P:nucleoside phosphate metabolic process"/>
    <property type="evidence" value="ECO:0007669"/>
    <property type="project" value="TreeGrafter"/>
</dbReference>
<dbReference type="PANTHER" id="PTHR11839">
    <property type="entry name" value="UDP/ADP-SUGAR PYROPHOSPHATASE"/>
    <property type="match status" value="1"/>
</dbReference>
<comment type="caution">
    <text evidence="3">The sequence shown here is derived from an EMBL/GenBank/DDBJ whole genome shotgun (WGS) entry which is preliminary data.</text>
</comment>
<evidence type="ECO:0000256" key="1">
    <source>
        <dbReference type="ARBA" id="ARBA00022801"/>
    </source>
</evidence>
<dbReference type="Proteomes" id="UP000053528">
    <property type="component" value="Unassembled WGS sequence"/>
</dbReference>
<feature type="domain" description="Nudix hydrolase" evidence="2">
    <location>
        <begin position="60"/>
        <end position="199"/>
    </location>
</feature>
<evidence type="ECO:0000259" key="2">
    <source>
        <dbReference type="PROSITE" id="PS51462"/>
    </source>
</evidence>
<dbReference type="SUPFAM" id="SSF55811">
    <property type="entry name" value="Nudix"/>
    <property type="match status" value="1"/>
</dbReference>